<evidence type="ECO:0000256" key="1">
    <source>
        <dbReference type="SAM" id="SignalP"/>
    </source>
</evidence>
<evidence type="ECO:0000313" key="3">
    <source>
        <dbReference type="Proteomes" id="UP000681075"/>
    </source>
</evidence>
<organism evidence="2 3">
    <name type="scientific">Roseiterribacter gracilis</name>
    <dbReference type="NCBI Taxonomy" id="2812848"/>
    <lineage>
        <taxon>Bacteria</taxon>
        <taxon>Pseudomonadati</taxon>
        <taxon>Pseudomonadota</taxon>
        <taxon>Alphaproteobacteria</taxon>
        <taxon>Rhodospirillales</taxon>
        <taxon>Roseiterribacteraceae</taxon>
        <taxon>Roseiterribacter</taxon>
    </lineage>
</organism>
<dbReference type="EMBL" id="BOPV01000001">
    <property type="protein sequence ID" value="GIL40323.1"/>
    <property type="molecule type" value="Genomic_DNA"/>
</dbReference>
<feature type="signal peptide" evidence="1">
    <location>
        <begin position="1"/>
        <end position="22"/>
    </location>
</feature>
<comment type="caution">
    <text evidence="2">The sequence shown here is derived from an EMBL/GenBank/DDBJ whole genome shotgun (WGS) entry which is preliminary data.</text>
</comment>
<dbReference type="Proteomes" id="UP000681075">
    <property type="component" value="Unassembled WGS sequence"/>
</dbReference>
<accession>A0A8S8XA36</accession>
<feature type="chain" id="PRO_5035946736" description="Lipoprotein" evidence="1">
    <location>
        <begin position="23"/>
        <end position="126"/>
    </location>
</feature>
<proteinExistence type="predicted"/>
<dbReference type="PANTHER" id="PTHR39335">
    <property type="entry name" value="BLL4220 PROTEIN"/>
    <property type="match status" value="1"/>
</dbReference>
<evidence type="ECO:0000313" key="2">
    <source>
        <dbReference type="EMBL" id="GIL40323.1"/>
    </source>
</evidence>
<reference evidence="2" key="1">
    <citation type="submission" date="2021-02" db="EMBL/GenBank/DDBJ databases">
        <title>Genome sequence of Rhodospirillales sp. strain TMPK1 isolated from soil.</title>
        <authorList>
            <person name="Nakai R."/>
            <person name="Kusada H."/>
            <person name="Tamaki H."/>
        </authorList>
    </citation>
    <scope>NUCLEOTIDE SEQUENCE</scope>
    <source>
        <strain evidence="2">TMPK1</strain>
    </source>
</reference>
<keyword evidence="1" id="KW-0732">Signal</keyword>
<gene>
    <name evidence="2" type="ORF">TMPK1_25600</name>
</gene>
<dbReference type="GO" id="GO:0043448">
    <property type="term" value="P:alkane catabolic process"/>
    <property type="evidence" value="ECO:0007669"/>
    <property type="project" value="TreeGrafter"/>
</dbReference>
<evidence type="ECO:0008006" key="4">
    <source>
        <dbReference type="Google" id="ProtNLM"/>
    </source>
</evidence>
<protein>
    <recommendedName>
        <fullName evidence="4">Lipoprotein</fullName>
    </recommendedName>
</protein>
<name>A0A8S8XA36_9PROT</name>
<dbReference type="RefSeq" id="WP_420243424.1">
    <property type="nucleotide sequence ID" value="NZ_BOPV01000001.1"/>
</dbReference>
<dbReference type="PANTHER" id="PTHR39335:SF1">
    <property type="entry name" value="BLL4220 PROTEIN"/>
    <property type="match status" value="1"/>
</dbReference>
<sequence length="126" mass="13085">MSHLVRIAAGLLIAGLALPAFAADPAKTATTAKGPALTDAKGMTLYTFDKDEAGKSVCNGPCAVNWPPFAAAADAKAEGKYTVVTREDGSKQWAYGGKPLYTWKNDTKAGDTTGDGVNSVWHIATP</sequence>
<dbReference type="InterPro" id="IPR014558">
    <property type="entry name" value="UCP029720"/>
</dbReference>
<dbReference type="AlphaFoldDB" id="A0A8S8XA36"/>
<dbReference type="InterPro" id="IPR005297">
    <property type="entry name" value="Lipoprotein_repeat"/>
</dbReference>
<dbReference type="Pfam" id="PF03640">
    <property type="entry name" value="Lipoprotein_15"/>
    <property type="match status" value="2"/>
</dbReference>
<keyword evidence="3" id="KW-1185">Reference proteome</keyword>
<dbReference type="PIRSF" id="PIRSF029720">
    <property type="entry name" value="UCP029720"/>
    <property type="match status" value="1"/>
</dbReference>